<reference evidence="2 3" key="1">
    <citation type="submission" date="2020-07" db="EMBL/GenBank/DDBJ databases">
        <title>Screening of a cold-adapted Planococcus bacterium producing protease in traditional shrimp paste and protease identification by genome sequencing.</title>
        <authorList>
            <person name="Gao R."/>
            <person name="Leng W."/>
            <person name="Chu Q."/>
            <person name="Wu X."/>
            <person name="Liu H."/>
            <person name="Li X."/>
        </authorList>
    </citation>
    <scope>NUCLEOTIDE SEQUENCE [LARGE SCALE GENOMIC DNA]</scope>
    <source>
        <strain evidence="2 3">XJ11</strain>
        <plasmid evidence="2 3">unnamed1</plasmid>
    </source>
</reference>
<dbReference type="EMBL" id="CP059541">
    <property type="protein sequence ID" value="QMT19147.1"/>
    <property type="molecule type" value="Genomic_DNA"/>
</dbReference>
<organism evidence="2 3">
    <name type="scientific">Planococcus maritimus</name>
    <dbReference type="NCBI Taxonomy" id="192421"/>
    <lineage>
        <taxon>Bacteria</taxon>
        <taxon>Bacillati</taxon>
        <taxon>Bacillota</taxon>
        <taxon>Bacilli</taxon>
        <taxon>Bacillales</taxon>
        <taxon>Caryophanaceae</taxon>
        <taxon>Planococcus</taxon>
    </lineage>
</organism>
<dbReference type="AlphaFoldDB" id="A0A7D7MJ75"/>
<sequence length="239" mass="28788">MNSVFREEHKYLISKETYYSLRHKISQVMHRDQNSEQNLYRYSKGDGYTIRSLYFDSIDDRDYHEKIDGIELRRKLRLRTYMHDPSFCLLEMKKKEGNNQKKTSYKMTREQGERLIAGDYGMLLELDHPFLLECYYMIMQYVYRPKSVVTYERDAFVAKENKIRITFDQEIRGSESDFNIFSDKLVENSFLDESKVVLEVKYNGFLLQYIKELLEETAHNQLSVSKYCLSRKISKHYVL</sequence>
<dbReference type="RefSeq" id="WP_182093535.1">
    <property type="nucleotide sequence ID" value="NZ_CP059541.1"/>
</dbReference>
<dbReference type="InterPro" id="IPR018966">
    <property type="entry name" value="VTC_domain"/>
</dbReference>
<proteinExistence type="predicted"/>
<keyword evidence="2" id="KW-0614">Plasmid</keyword>
<protein>
    <submittedName>
        <fullName evidence="2">Polyphosphate polymerase domain-containing protein</fullName>
    </submittedName>
</protein>
<dbReference type="GO" id="GO:0006799">
    <property type="term" value="P:polyphosphate biosynthetic process"/>
    <property type="evidence" value="ECO:0007669"/>
    <property type="project" value="UniProtKB-ARBA"/>
</dbReference>
<gene>
    <name evidence="2" type="ORF">H1Q58_16310</name>
</gene>
<dbReference type="Proteomes" id="UP000514716">
    <property type="component" value="Plasmid unnamed1"/>
</dbReference>
<dbReference type="KEGG" id="pdec:H1Q58_16310"/>
<dbReference type="InterPro" id="IPR042267">
    <property type="entry name" value="VTC_sf"/>
</dbReference>
<name>A0A7D7MJ75_PLAMR</name>
<keyword evidence="3" id="KW-1185">Reference proteome</keyword>
<evidence type="ECO:0000313" key="2">
    <source>
        <dbReference type="EMBL" id="QMT19147.1"/>
    </source>
</evidence>
<evidence type="ECO:0000313" key="3">
    <source>
        <dbReference type="Proteomes" id="UP000514716"/>
    </source>
</evidence>
<evidence type="ECO:0000259" key="1">
    <source>
        <dbReference type="Pfam" id="PF09359"/>
    </source>
</evidence>
<dbReference type="CDD" id="cd07750">
    <property type="entry name" value="PolyPPase_VTC_like"/>
    <property type="match status" value="1"/>
</dbReference>
<dbReference type="Gene3D" id="3.20.100.30">
    <property type="entry name" value="VTC, catalytic tunnel domain"/>
    <property type="match status" value="1"/>
</dbReference>
<dbReference type="Pfam" id="PF09359">
    <property type="entry name" value="VTC"/>
    <property type="match status" value="1"/>
</dbReference>
<accession>A0A7D7MJ75</accession>
<geneLocation type="plasmid" evidence="2 3">
    <name>unnamed1</name>
</geneLocation>
<feature type="domain" description="VTC" evidence="1">
    <location>
        <begin position="6"/>
        <end position="232"/>
    </location>
</feature>